<feature type="compositionally biased region" description="Acidic residues" evidence="5">
    <location>
        <begin position="374"/>
        <end position="383"/>
    </location>
</feature>
<feature type="region of interest" description="Disordered" evidence="5">
    <location>
        <begin position="934"/>
        <end position="963"/>
    </location>
</feature>
<feature type="region of interest" description="Disordered" evidence="5">
    <location>
        <begin position="348"/>
        <end position="385"/>
    </location>
</feature>
<dbReference type="InterPro" id="IPR036028">
    <property type="entry name" value="SH3-like_dom_sf"/>
</dbReference>
<dbReference type="CDD" id="cd06224">
    <property type="entry name" value="REM"/>
    <property type="match status" value="1"/>
</dbReference>
<organism evidence="9 10">
    <name type="scientific">Marasmius crinis-equi</name>
    <dbReference type="NCBI Taxonomy" id="585013"/>
    <lineage>
        <taxon>Eukaryota</taxon>
        <taxon>Fungi</taxon>
        <taxon>Dikarya</taxon>
        <taxon>Basidiomycota</taxon>
        <taxon>Agaricomycotina</taxon>
        <taxon>Agaricomycetes</taxon>
        <taxon>Agaricomycetidae</taxon>
        <taxon>Agaricales</taxon>
        <taxon>Marasmiineae</taxon>
        <taxon>Marasmiaceae</taxon>
        <taxon>Marasmius</taxon>
    </lineage>
</organism>
<evidence type="ECO:0000256" key="4">
    <source>
        <dbReference type="PROSITE-ProRule" id="PRU00192"/>
    </source>
</evidence>
<dbReference type="InterPro" id="IPR001452">
    <property type="entry name" value="SH3_domain"/>
</dbReference>
<dbReference type="Pfam" id="PF00617">
    <property type="entry name" value="RasGEF"/>
    <property type="match status" value="1"/>
</dbReference>
<dbReference type="PROSITE" id="PS50002">
    <property type="entry name" value="SH3"/>
    <property type="match status" value="1"/>
</dbReference>
<dbReference type="InterPro" id="IPR023578">
    <property type="entry name" value="Ras_GEF_dom_sf"/>
</dbReference>
<evidence type="ECO:0000256" key="5">
    <source>
        <dbReference type="SAM" id="MobiDB-lite"/>
    </source>
</evidence>
<dbReference type="SMART" id="SM00147">
    <property type="entry name" value="RasGEF"/>
    <property type="match status" value="1"/>
</dbReference>
<feature type="compositionally biased region" description="Low complexity" evidence="5">
    <location>
        <begin position="678"/>
        <end position="699"/>
    </location>
</feature>
<keyword evidence="1 4" id="KW-0728">SH3 domain</keyword>
<dbReference type="SUPFAM" id="SSF50044">
    <property type="entry name" value="SH3-domain"/>
    <property type="match status" value="1"/>
</dbReference>
<dbReference type="PROSITE" id="PS50212">
    <property type="entry name" value="RASGEF_NTER"/>
    <property type="match status" value="1"/>
</dbReference>
<dbReference type="InterPro" id="IPR019804">
    <property type="entry name" value="Ras_G-nucl-exch_fac_CS"/>
</dbReference>
<feature type="compositionally biased region" description="Basic and acidic residues" evidence="5">
    <location>
        <begin position="934"/>
        <end position="945"/>
    </location>
</feature>
<dbReference type="SMART" id="SM00229">
    <property type="entry name" value="RasGEFN"/>
    <property type="match status" value="1"/>
</dbReference>
<feature type="domain" description="N-terminal Ras-GEF" evidence="8">
    <location>
        <begin position="799"/>
        <end position="933"/>
    </location>
</feature>
<comment type="caution">
    <text evidence="9">The sequence shown here is derived from an EMBL/GenBank/DDBJ whole genome shotgun (WGS) entry which is preliminary data.</text>
</comment>
<evidence type="ECO:0000256" key="1">
    <source>
        <dbReference type="ARBA" id="ARBA00022443"/>
    </source>
</evidence>
<feature type="region of interest" description="Disordered" evidence="5">
    <location>
        <begin position="13"/>
        <end position="45"/>
    </location>
</feature>
<feature type="region of interest" description="Disordered" evidence="5">
    <location>
        <begin position="397"/>
        <end position="476"/>
    </location>
</feature>
<dbReference type="Gene3D" id="1.10.840.10">
    <property type="entry name" value="Ras guanine-nucleotide exchange factors catalytic domain"/>
    <property type="match status" value="1"/>
</dbReference>
<feature type="region of interest" description="Disordered" evidence="5">
    <location>
        <begin position="675"/>
        <end position="728"/>
    </location>
</feature>
<evidence type="ECO:0000259" key="8">
    <source>
        <dbReference type="PROSITE" id="PS50212"/>
    </source>
</evidence>
<evidence type="ECO:0000313" key="10">
    <source>
        <dbReference type="Proteomes" id="UP001465976"/>
    </source>
</evidence>
<feature type="domain" description="SH3" evidence="6">
    <location>
        <begin position="105"/>
        <end position="165"/>
    </location>
</feature>
<dbReference type="Proteomes" id="UP001465976">
    <property type="component" value="Unassembled WGS sequence"/>
</dbReference>
<dbReference type="InterPro" id="IPR036964">
    <property type="entry name" value="RASGEF_cat_dom_sf"/>
</dbReference>
<protein>
    <submittedName>
        <fullName evidence="9">Ras guanine nucleotide exchange factor bud5</fullName>
    </submittedName>
</protein>
<name>A0ABR3FZD6_9AGAR</name>
<keyword evidence="10" id="KW-1185">Reference proteome</keyword>
<proteinExistence type="predicted"/>
<dbReference type="Pfam" id="PF25006">
    <property type="entry name" value="DUF7783"/>
    <property type="match status" value="1"/>
</dbReference>
<dbReference type="InterPro" id="IPR008937">
    <property type="entry name" value="Ras-like_GEF"/>
</dbReference>
<accession>A0ABR3FZD6</accession>
<dbReference type="InterPro" id="IPR001895">
    <property type="entry name" value="RASGEF_cat_dom"/>
</dbReference>
<dbReference type="PROSITE" id="PS00720">
    <property type="entry name" value="RASGEF"/>
    <property type="match status" value="1"/>
</dbReference>
<evidence type="ECO:0000256" key="2">
    <source>
        <dbReference type="ARBA" id="ARBA00022658"/>
    </source>
</evidence>
<dbReference type="Pfam" id="PF00618">
    <property type="entry name" value="RasGEF_N"/>
    <property type="match status" value="1"/>
</dbReference>
<sequence>MVAFQDLRIDTNTAWAALAGSENESTSEDPNEDGNNSPSPPPNTVDLVEYLRTRTLSASSLVSPTSASTNASAISLAIPSSSSSQRSASPNNLVSPLSVDEGEQQMPEYVLAMHDYAPPEGSTCLSFRAGQVIHVLNRDPSGWWDGELEGKRGWFPSNFVHAEFGEDGIEVGEEDETFNARMPLTRGHGYTRSNASAPAAGYDFYMRRPATNSDINMESSVPPIIVPLYHTVTLLQNAVQANRIHHFSPSTATIISCVRAILTATDTLNKDAPILQSYPSLASERKHVLSSLASLVAQTKRASEESVDEGNLEIEIDSMLRMAQQLFALVRRFLAVAVQCGIELPERRHSQGESQSLGVEVQEESQHHKADETITQEDREEGDGPVVVVVGIVDSGKTPTKTLLRRRPGTPGGRAKSMSDLRNQRKKQQQQQQQKEPVPPMPLRPGHKPEVSVSSTASSSSVSSLGTAVRPPKPPFPCGPCTVTQVMEALRFTHDHYLSTIAAFIGHAHTHSRSSHASSTGHLYELVGEIVEMSCKLLAIVEAVLQHPDIPNQKLAPLRSAKETLYNVTSDLAEAVRLLAAPLDPAVSEEEEKQSLLRCATLALRSGADLAAAVKLCLTRSLGERRPFVLNVPSLGQRGAPSTVAIKEQAYQAHHEEEDVTIQPQSGGVCIPVSEAASSSSEGGSSSSGGYSKSLSSRSVDTPMTSREDMRPPPLVLSNAPVEPDLASPASFMRTDEDAATTWEGSTRGFPLQSPALEHKIFNGDLPPPPSDPIPDYITDPAAYLFGQDYPTDEIAYNTENMLVGATFPALVARLTPHGSVVDSAFSAVFFMTFRLFTTPVELVDELIVRYHLPKPQGLTPELELVWEQNKGIPVRLRIANFIKLWLESFWRPETDNAALGLLHSFTQELATLFPGPGERILQMIRMYHERRDPMVSPRGDRTRDPGMLLNPPPSAVSLSGETPRPLMNKPLFASLKAKNFESIVITDFDALELARQLTIMECNLYCAITQEEVLESGQEGAKPPVNVRAVSSLSTTITGWVAESILNERDMKKRTALVKFFVKVADKCITLHNFSTFRSILAALDSSTIARLHQTWNGLPQKSKVQLESMRRLADHSRNYREYRARLRNTAPPAVPFLGLYLTDITFCREGNPSHRASPLNPDKKLLNFNKYHKLARIVQDMQRFQVPYNLRVIAEVQEYLEFVFKESRKKGDLQDLYRRSLLVEPKQPADTPPTSQLFAWTRSQSSSSLAPPSSSS</sequence>
<feature type="domain" description="Ras-GEF" evidence="7">
    <location>
        <begin position="990"/>
        <end position="1228"/>
    </location>
</feature>
<dbReference type="EMBL" id="JBAHYK010000026">
    <property type="protein sequence ID" value="KAL0580666.1"/>
    <property type="molecule type" value="Genomic_DNA"/>
</dbReference>
<keyword evidence="2 3" id="KW-0344">Guanine-nucleotide releasing factor</keyword>
<evidence type="ECO:0000313" key="9">
    <source>
        <dbReference type="EMBL" id="KAL0580666.1"/>
    </source>
</evidence>
<dbReference type="Gene3D" id="2.30.30.40">
    <property type="entry name" value="SH3 Domains"/>
    <property type="match status" value="1"/>
</dbReference>
<dbReference type="PRINTS" id="PR00452">
    <property type="entry name" value="SH3DOMAIN"/>
</dbReference>
<dbReference type="PANTHER" id="PTHR23113:SF354">
    <property type="entry name" value="BUD SITE SELECTION PROTEIN 5"/>
    <property type="match status" value="1"/>
</dbReference>
<dbReference type="CDD" id="cd11883">
    <property type="entry name" value="SH3_Sdc25"/>
    <property type="match status" value="1"/>
</dbReference>
<dbReference type="PROSITE" id="PS50009">
    <property type="entry name" value="RASGEF_CAT"/>
    <property type="match status" value="1"/>
</dbReference>
<dbReference type="SUPFAM" id="SSF48366">
    <property type="entry name" value="Ras GEF"/>
    <property type="match status" value="1"/>
</dbReference>
<dbReference type="Pfam" id="PF07653">
    <property type="entry name" value="SH3_2"/>
    <property type="match status" value="1"/>
</dbReference>
<evidence type="ECO:0000259" key="6">
    <source>
        <dbReference type="PROSITE" id="PS50002"/>
    </source>
</evidence>
<dbReference type="SMART" id="SM00326">
    <property type="entry name" value="SH3"/>
    <property type="match status" value="1"/>
</dbReference>
<dbReference type="InterPro" id="IPR000651">
    <property type="entry name" value="Ras-like_Gua-exchang_fac_N"/>
</dbReference>
<dbReference type="Gene3D" id="1.20.870.10">
    <property type="entry name" value="Son of sevenless (SoS) protein Chain: S domain 1"/>
    <property type="match status" value="1"/>
</dbReference>
<reference evidence="9 10" key="1">
    <citation type="submission" date="2024-02" db="EMBL/GenBank/DDBJ databases">
        <title>A draft genome for the cacao thread blight pathogen Marasmius crinis-equi.</title>
        <authorList>
            <person name="Cohen S.P."/>
            <person name="Baruah I.K."/>
            <person name="Amoako-Attah I."/>
            <person name="Bukari Y."/>
            <person name="Meinhardt L.W."/>
            <person name="Bailey B.A."/>
        </authorList>
    </citation>
    <scope>NUCLEOTIDE SEQUENCE [LARGE SCALE GENOMIC DNA]</scope>
    <source>
        <strain evidence="9 10">GH-76</strain>
    </source>
</reference>
<evidence type="ECO:0000256" key="3">
    <source>
        <dbReference type="PROSITE-ProRule" id="PRU00168"/>
    </source>
</evidence>
<feature type="compositionally biased region" description="Low complexity" evidence="5">
    <location>
        <begin position="451"/>
        <end position="464"/>
    </location>
</feature>
<dbReference type="PANTHER" id="PTHR23113">
    <property type="entry name" value="GUANINE NUCLEOTIDE EXCHANGE FACTOR"/>
    <property type="match status" value="1"/>
</dbReference>
<dbReference type="CDD" id="cd00155">
    <property type="entry name" value="RasGEF"/>
    <property type="match status" value="1"/>
</dbReference>
<dbReference type="InterPro" id="IPR056685">
    <property type="entry name" value="DUF7783"/>
</dbReference>
<evidence type="ECO:0000259" key="7">
    <source>
        <dbReference type="PROSITE" id="PS50009"/>
    </source>
</evidence>
<gene>
    <name evidence="9" type="primary">BUD5</name>
    <name evidence="9" type="ORF">V5O48_001396</name>
</gene>